<organism evidence="7 8">
    <name type="scientific">Rehmannia glutinosa</name>
    <name type="common">Chinese foxglove</name>
    <dbReference type="NCBI Taxonomy" id="99300"/>
    <lineage>
        <taxon>Eukaryota</taxon>
        <taxon>Viridiplantae</taxon>
        <taxon>Streptophyta</taxon>
        <taxon>Embryophyta</taxon>
        <taxon>Tracheophyta</taxon>
        <taxon>Spermatophyta</taxon>
        <taxon>Magnoliopsida</taxon>
        <taxon>eudicotyledons</taxon>
        <taxon>Gunneridae</taxon>
        <taxon>Pentapetalae</taxon>
        <taxon>asterids</taxon>
        <taxon>lamiids</taxon>
        <taxon>Lamiales</taxon>
        <taxon>Orobanchaceae</taxon>
        <taxon>Rehmannieae</taxon>
        <taxon>Rehmannia</taxon>
    </lineage>
</organism>
<evidence type="ECO:0000313" key="8">
    <source>
        <dbReference type="Proteomes" id="UP001318860"/>
    </source>
</evidence>
<dbReference type="Proteomes" id="UP001318860">
    <property type="component" value="Unassembled WGS sequence"/>
</dbReference>
<name>A0ABR0U5U5_REHGL</name>
<dbReference type="Pfam" id="PF02365">
    <property type="entry name" value="NAM"/>
    <property type="match status" value="1"/>
</dbReference>
<dbReference type="PANTHER" id="PTHR31744">
    <property type="entry name" value="PROTEIN CUP-SHAPED COTYLEDON 2-RELATED"/>
    <property type="match status" value="1"/>
</dbReference>
<dbReference type="SUPFAM" id="SSF101941">
    <property type="entry name" value="NAC domain"/>
    <property type="match status" value="1"/>
</dbReference>
<evidence type="ECO:0000256" key="5">
    <source>
        <dbReference type="SAM" id="MobiDB-lite"/>
    </source>
</evidence>
<keyword evidence="1" id="KW-0805">Transcription regulation</keyword>
<feature type="region of interest" description="Disordered" evidence="5">
    <location>
        <begin position="261"/>
        <end position="304"/>
    </location>
</feature>
<dbReference type="EMBL" id="JABTTQ020003397">
    <property type="protein sequence ID" value="KAK6117892.1"/>
    <property type="molecule type" value="Genomic_DNA"/>
</dbReference>
<comment type="caution">
    <text evidence="7">The sequence shown here is derived from an EMBL/GenBank/DDBJ whole genome shotgun (WGS) entry which is preliminary data.</text>
</comment>
<sequence length="304" mass="34989">MAMIECHIEPWSGPISGPNSVQKLKKNTAYDFFRSEIKSATMNTFSHVPPGFRFHPTDEELVDYYLRRKVTSRSIDLDVIKDVDLYKIEPWDLQEGWVVCRVFKKRIASTQKFSEHDSPIWYDDHVSFMPEMESPKQQHSYNPNNNNLSYNYPYNNNNNNTSCKKGMTNMPYGIIPSSDHHHFLNHHHLPLLESPKMLHPQSGLINTGPTFPFGGGVNVNRNPGNNLQTLDQSIFRNNENSTDQVTDWRLLDKFVASQLSQEEEVSKENDTFPASDDSNLISRDMNKQENASTSSSSCQIDLWK</sequence>
<evidence type="ECO:0000256" key="3">
    <source>
        <dbReference type="ARBA" id="ARBA00023163"/>
    </source>
</evidence>
<feature type="domain" description="NAC" evidence="6">
    <location>
        <begin position="48"/>
        <end position="190"/>
    </location>
</feature>
<evidence type="ECO:0000256" key="4">
    <source>
        <dbReference type="ARBA" id="ARBA00023242"/>
    </source>
</evidence>
<dbReference type="Gene3D" id="2.170.150.80">
    <property type="entry name" value="NAC domain"/>
    <property type="match status" value="1"/>
</dbReference>
<evidence type="ECO:0000259" key="6">
    <source>
        <dbReference type="PROSITE" id="PS51005"/>
    </source>
</evidence>
<dbReference type="InterPro" id="IPR003441">
    <property type="entry name" value="NAC-dom"/>
</dbReference>
<gene>
    <name evidence="7" type="ORF">DH2020_048368</name>
</gene>
<protein>
    <recommendedName>
        <fullName evidence="6">NAC domain-containing protein</fullName>
    </recommendedName>
</protein>
<keyword evidence="8" id="KW-1185">Reference proteome</keyword>
<evidence type="ECO:0000256" key="2">
    <source>
        <dbReference type="ARBA" id="ARBA00023125"/>
    </source>
</evidence>
<evidence type="ECO:0000313" key="7">
    <source>
        <dbReference type="EMBL" id="KAK6117892.1"/>
    </source>
</evidence>
<accession>A0ABR0U5U5</accession>
<dbReference type="PROSITE" id="PS51005">
    <property type="entry name" value="NAC"/>
    <property type="match status" value="1"/>
</dbReference>
<proteinExistence type="predicted"/>
<reference evidence="7 8" key="1">
    <citation type="journal article" date="2021" name="Comput. Struct. Biotechnol. J.">
        <title>De novo genome assembly of the potent medicinal plant Rehmannia glutinosa using nanopore technology.</title>
        <authorList>
            <person name="Ma L."/>
            <person name="Dong C."/>
            <person name="Song C."/>
            <person name="Wang X."/>
            <person name="Zheng X."/>
            <person name="Niu Y."/>
            <person name="Chen S."/>
            <person name="Feng W."/>
        </authorList>
    </citation>
    <scope>NUCLEOTIDE SEQUENCE [LARGE SCALE GENOMIC DNA]</scope>
    <source>
        <strain evidence="7">DH-2019</strain>
    </source>
</reference>
<keyword evidence="2" id="KW-0238">DNA-binding</keyword>
<dbReference type="InterPro" id="IPR036093">
    <property type="entry name" value="NAC_dom_sf"/>
</dbReference>
<dbReference type="PANTHER" id="PTHR31744:SF230">
    <property type="entry name" value="NAC DOMAIN-CONTAINING PROTEIN"/>
    <property type="match status" value="1"/>
</dbReference>
<keyword evidence="3" id="KW-0804">Transcription</keyword>
<feature type="compositionally biased region" description="Polar residues" evidence="5">
    <location>
        <begin position="288"/>
        <end position="304"/>
    </location>
</feature>
<evidence type="ECO:0000256" key="1">
    <source>
        <dbReference type="ARBA" id="ARBA00023015"/>
    </source>
</evidence>
<keyword evidence="4" id="KW-0539">Nucleus</keyword>